<dbReference type="Gene3D" id="3.20.20.140">
    <property type="entry name" value="Metal-dependent hydrolases"/>
    <property type="match status" value="1"/>
</dbReference>
<feature type="domain" description="Amidohydrolase-related" evidence="1">
    <location>
        <begin position="11"/>
        <end position="272"/>
    </location>
</feature>
<dbReference type="RefSeq" id="WP_042551867.1">
    <property type="nucleotide sequence ID" value="NZ_JXQW01000001.1"/>
</dbReference>
<protein>
    <submittedName>
        <fullName evidence="2">Amidohydrolase</fullName>
    </submittedName>
</protein>
<evidence type="ECO:0000313" key="2">
    <source>
        <dbReference type="EMBL" id="KIQ06619.1"/>
    </source>
</evidence>
<organism evidence="2 3">
    <name type="scientific">Pseudomonas fulva</name>
    <dbReference type="NCBI Taxonomy" id="47880"/>
    <lineage>
        <taxon>Bacteria</taxon>
        <taxon>Pseudomonadati</taxon>
        <taxon>Pseudomonadota</taxon>
        <taxon>Gammaproteobacteria</taxon>
        <taxon>Pseudomonadales</taxon>
        <taxon>Pseudomonadaceae</taxon>
        <taxon>Pseudomonas</taxon>
    </lineage>
</organism>
<dbReference type="Proteomes" id="UP000032068">
    <property type="component" value="Unassembled WGS sequence"/>
</dbReference>
<keyword evidence="2" id="KW-0378">Hydrolase</keyword>
<evidence type="ECO:0000313" key="3">
    <source>
        <dbReference type="Proteomes" id="UP000032068"/>
    </source>
</evidence>
<dbReference type="PANTHER" id="PTHR35563">
    <property type="entry name" value="BARREL METAL-DEPENDENT HYDROLASE, PUTATIVE (AFU_ORTHOLOGUE AFUA_1G16240)-RELATED"/>
    <property type="match status" value="1"/>
</dbReference>
<proteinExistence type="predicted"/>
<dbReference type="SUPFAM" id="SSF51556">
    <property type="entry name" value="Metallo-dependent hydrolases"/>
    <property type="match status" value="1"/>
</dbReference>
<reference evidence="2 3" key="1">
    <citation type="submission" date="2014-12" db="EMBL/GenBank/DDBJ databases">
        <title>16Stimator: statistical estimation of ribosomal gene copy numbers from draft genome assemblies.</title>
        <authorList>
            <person name="Perisin M.A."/>
            <person name="Vetter M."/>
            <person name="Gilbert J.A."/>
            <person name="Bergelson J."/>
        </authorList>
    </citation>
    <scope>NUCLEOTIDE SEQUENCE [LARGE SCALE GENOMIC DNA]</scope>
    <source>
        <strain evidence="2 3">MEJ086</strain>
    </source>
</reference>
<evidence type="ECO:0000259" key="1">
    <source>
        <dbReference type="Pfam" id="PF04909"/>
    </source>
</evidence>
<gene>
    <name evidence="2" type="ORF">RU08_00620</name>
</gene>
<dbReference type="GO" id="GO:0016787">
    <property type="term" value="F:hydrolase activity"/>
    <property type="evidence" value="ECO:0007669"/>
    <property type="project" value="UniProtKB-KW"/>
</dbReference>
<comment type="caution">
    <text evidence="2">The sequence shown here is derived from an EMBL/GenBank/DDBJ whole genome shotgun (WGS) entry which is preliminary data.</text>
</comment>
<accession>A0A0D0L2A6</accession>
<dbReference type="AlphaFoldDB" id="A0A0D0L2A6"/>
<name>A0A0D0L2A6_9PSED</name>
<dbReference type="InterPro" id="IPR052358">
    <property type="entry name" value="Aro_Compnd_Degr_Hydrolases"/>
</dbReference>
<dbReference type="Pfam" id="PF04909">
    <property type="entry name" value="Amidohydro_2"/>
    <property type="match status" value="1"/>
</dbReference>
<dbReference type="InterPro" id="IPR032466">
    <property type="entry name" value="Metal_Hydrolase"/>
</dbReference>
<dbReference type="InterPro" id="IPR006680">
    <property type="entry name" value="Amidohydro-rel"/>
</dbReference>
<dbReference type="OrthoDB" id="9787654at2"/>
<dbReference type="EMBL" id="JXQW01000001">
    <property type="protein sequence ID" value="KIQ06619.1"/>
    <property type="molecule type" value="Genomic_DNA"/>
</dbReference>
<sequence>MNTPSPAITGVDTHAHIFRQDLPMAANRRYSPHYDALVEQYLEHLDRQGLSHGVLIQPSFLGTDNAFMVEALRRCPERLRGVAVVDASVSEAQLDALAVSGVVGIRLNLIGKALEDYTGPEWTALFLRLASRGWQVEIQRGIDDLAQIVPAIVATGVDVVIDHFGLPTGGVDPHNPGHQAFLRLLGDSRVWLKLSAAYRSQSDRAQAAAVLAQVREAAGSVERFLWGSDWPNTQFEDQTDYAEQFALIEALLPDTAERKRVLVDNPARLFGFIPR</sequence>
<dbReference type="PANTHER" id="PTHR35563:SF2">
    <property type="entry name" value="BARREL METAL-DEPENDENT HYDROLASE, PUTATIVE (AFU_ORTHOLOGUE AFUA_1G16240)-RELATED"/>
    <property type="match status" value="1"/>
</dbReference>